<dbReference type="Gene3D" id="2.102.10.10">
    <property type="entry name" value="Rieske [2Fe-2S] iron-sulphur domain"/>
    <property type="match status" value="1"/>
</dbReference>
<keyword evidence="3" id="KW-0001">2Fe-2S</keyword>
<dbReference type="InterPro" id="IPR036188">
    <property type="entry name" value="FAD/NAD-bd_sf"/>
</dbReference>
<feature type="domain" description="Rieske" evidence="10">
    <location>
        <begin position="153"/>
        <end position="233"/>
    </location>
</feature>
<dbReference type="InterPro" id="IPR050446">
    <property type="entry name" value="FAD-oxidoreductase/Apoptosis"/>
</dbReference>
<evidence type="ECO:0000256" key="1">
    <source>
        <dbReference type="ARBA" id="ARBA00001974"/>
    </source>
</evidence>
<dbReference type="SUPFAM" id="SSF51905">
    <property type="entry name" value="FAD/NAD(P)-binding domain"/>
    <property type="match status" value="1"/>
</dbReference>
<dbReference type="GO" id="GO:0005737">
    <property type="term" value="C:cytoplasm"/>
    <property type="evidence" value="ECO:0007669"/>
    <property type="project" value="TreeGrafter"/>
</dbReference>
<evidence type="ECO:0000256" key="2">
    <source>
        <dbReference type="ARBA" id="ARBA00022630"/>
    </source>
</evidence>
<dbReference type="Proteomes" id="UP001295684">
    <property type="component" value="Unassembled WGS sequence"/>
</dbReference>
<keyword evidence="7" id="KW-0408">Iron</keyword>
<dbReference type="PANTHER" id="PTHR43557:SF2">
    <property type="entry name" value="RIESKE DOMAIN-CONTAINING PROTEIN-RELATED"/>
    <property type="match status" value="1"/>
</dbReference>
<dbReference type="AlphaFoldDB" id="A0AAD1Y9R7"/>
<keyword evidence="4" id="KW-0479">Metal-binding</keyword>
<protein>
    <recommendedName>
        <fullName evidence="10">Rieske domain-containing protein</fullName>
    </recommendedName>
</protein>
<accession>A0AAD1Y9R7</accession>
<evidence type="ECO:0000256" key="7">
    <source>
        <dbReference type="ARBA" id="ARBA00023004"/>
    </source>
</evidence>
<keyword evidence="12" id="KW-1185">Reference proteome</keyword>
<keyword evidence="2" id="KW-0285">Flavoprotein</keyword>
<evidence type="ECO:0000256" key="8">
    <source>
        <dbReference type="ARBA" id="ARBA00023014"/>
    </source>
</evidence>
<evidence type="ECO:0000256" key="3">
    <source>
        <dbReference type="ARBA" id="ARBA00022714"/>
    </source>
</evidence>
<name>A0AAD1Y9R7_EUPCR</name>
<proteinExistence type="predicted"/>
<dbReference type="Pfam" id="PF07992">
    <property type="entry name" value="Pyr_redox_2"/>
    <property type="match status" value="1"/>
</dbReference>
<gene>
    <name evidence="11" type="ORF">ECRASSUSDP1_LOCUS28766</name>
</gene>
<dbReference type="InterPro" id="IPR023753">
    <property type="entry name" value="FAD/NAD-binding_dom"/>
</dbReference>
<keyword evidence="8" id="KW-0411">Iron-sulfur</keyword>
<dbReference type="GO" id="GO:0051537">
    <property type="term" value="F:2 iron, 2 sulfur cluster binding"/>
    <property type="evidence" value="ECO:0007669"/>
    <property type="project" value="UniProtKB-KW"/>
</dbReference>
<dbReference type="EMBL" id="CAMPGE010029658">
    <property type="protein sequence ID" value="CAI2387138.1"/>
    <property type="molecule type" value="Genomic_DNA"/>
</dbReference>
<evidence type="ECO:0000256" key="5">
    <source>
        <dbReference type="ARBA" id="ARBA00022827"/>
    </source>
</evidence>
<evidence type="ECO:0000259" key="10">
    <source>
        <dbReference type="PROSITE" id="PS51296"/>
    </source>
</evidence>
<dbReference type="SUPFAM" id="SSF50022">
    <property type="entry name" value="ISP domain"/>
    <property type="match status" value="1"/>
</dbReference>
<reference evidence="11" key="1">
    <citation type="submission" date="2023-07" db="EMBL/GenBank/DDBJ databases">
        <authorList>
            <consortium name="AG Swart"/>
            <person name="Singh M."/>
            <person name="Singh A."/>
            <person name="Seah K."/>
            <person name="Emmerich C."/>
        </authorList>
    </citation>
    <scope>NUCLEOTIDE SEQUENCE</scope>
    <source>
        <strain evidence="11">DP1</strain>
    </source>
</reference>
<keyword evidence="5" id="KW-0274">FAD</keyword>
<evidence type="ECO:0000313" key="12">
    <source>
        <dbReference type="Proteomes" id="UP001295684"/>
    </source>
</evidence>
<dbReference type="PROSITE" id="PS51296">
    <property type="entry name" value="RIESKE"/>
    <property type="match status" value="1"/>
</dbReference>
<organism evidence="11 12">
    <name type="scientific">Euplotes crassus</name>
    <dbReference type="NCBI Taxonomy" id="5936"/>
    <lineage>
        <taxon>Eukaryota</taxon>
        <taxon>Sar</taxon>
        <taxon>Alveolata</taxon>
        <taxon>Ciliophora</taxon>
        <taxon>Intramacronucleata</taxon>
        <taxon>Spirotrichea</taxon>
        <taxon>Hypotrichia</taxon>
        <taxon>Euplotida</taxon>
        <taxon>Euplotidae</taxon>
        <taxon>Moneuplotes</taxon>
    </lineage>
</organism>
<evidence type="ECO:0000256" key="6">
    <source>
        <dbReference type="ARBA" id="ARBA00023002"/>
    </source>
</evidence>
<feature type="coiled-coil region" evidence="9">
    <location>
        <begin position="90"/>
        <end position="122"/>
    </location>
</feature>
<keyword evidence="6" id="KW-0560">Oxidoreductase</keyword>
<sequence>MWTVLKKGVGNKLKIQDLRLLMGSIAPRHTWKRREYEYKSGYQHGFENKHRKILQMLGFVTLSSLFLKSNTNALCDQQKPEKVPLFTTIMQKVSTKKEDADKEVDEEKLKQIREELKDFRKVFLIKTLDLPLGATKQIRIRKYSENVMTRHIITYGEKDKVLVHNYQGDYYVTGSFCSYDGADMRNGCLFGNKLTCSSCGSAFNIESGSVENGPAVRNISAFPIDINRKTDELSCFIPYGSIPPYGKSKIAEKDDNSTERFVIVGDTLASLGAISALRANFQGELIVIPNTFEKPGFVNTKALRENLNPLGVKDQYIVDPDFLEKNYCNINNHSVEDIVKIDSANKLLSFDDGSTLKFSKCLLACGSHKLKEFEQYENVYSLENIKDHAKIHNAVKKAKIVVIYGSNFETYELASSVRKLADSYGKTDMDVILIESGTSELLRSFGEEAHKTLKAIMHINGIRTVSDMKVIATNSKSGSYNLDTMTLFQEKTGTKINLQPDMVITELGMGKSIVPISSLLIQNPKKSAAIISPNEVVSVDFMNSVEYNNLYSNLFAAGTCSVATSSYKDGNYRQQDAFCEVDSGFYAGLSMTNRRYGFKDVPMSIFNIAGNNLAYIGERDPIYTDVIVEGDLKKLKFIIYLYNLEKQKNSKRKSFEDQCVGILVCNMPKIHLFLREAMRLEIMPLISKFKVNKHGKSQVSFKDICNNVIKKSKSQVECKRDEYLK</sequence>
<dbReference type="Gene3D" id="3.50.50.60">
    <property type="entry name" value="FAD/NAD(P)-binding domain"/>
    <property type="match status" value="2"/>
</dbReference>
<dbReference type="GO" id="GO:0016651">
    <property type="term" value="F:oxidoreductase activity, acting on NAD(P)H"/>
    <property type="evidence" value="ECO:0007669"/>
    <property type="project" value="TreeGrafter"/>
</dbReference>
<evidence type="ECO:0000313" key="11">
    <source>
        <dbReference type="EMBL" id="CAI2387138.1"/>
    </source>
</evidence>
<evidence type="ECO:0000256" key="4">
    <source>
        <dbReference type="ARBA" id="ARBA00022723"/>
    </source>
</evidence>
<dbReference type="GO" id="GO:0046872">
    <property type="term" value="F:metal ion binding"/>
    <property type="evidence" value="ECO:0007669"/>
    <property type="project" value="UniProtKB-KW"/>
</dbReference>
<dbReference type="InterPro" id="IPR036922">
    <property type="entry name" value="Rieske_2Fe-2S_sf"/>
</dbReference>
<dbReference type="Pfam" id="PF00355">
    <property type="entry name" value="Rieske"/>
    <property type="match status" value="1"/>
</dbReference>
<evidence type="ECO:0000256" key="9">
    <source>
        <dbReference type="SAM" id="Coils"/>
    </source>
</evidence>
<keyword evidence="9" id="KW-0175">Coiled coil</keyword>
<dbReference type="PANTHER" id="PTHR43557">
    <property type="entry name" value="APOPTOSIS-INDUCING FACTOR 1"/>
    <property type="match status" value="1"/>
</dbReference>
<comment type="caution">
    <text evidence="11">The sequence shown here is derived from an EMBL/GenBank/DDBJ whole genome shotgun (WGS) entry which is preliminary data.</text>
</comment>
<comment type="cofactor">
    <cofactor evidence="1">
        <name>FAD</name>
        <dbReference type="ChEBI" id="CHEBI:57692"/>
    </cofactor>
</comment>
<dbReference type="InterPro" id="IPR017941">
    <property type="entry name" value="Rieske_2Fe-2S"/>
</dbReference>